<dbReference type="InterPro" id="IPR027417">
    <property type="entry name" value="P-loop_NTPase"/>
</dbReference>
<dbReference type="InterPro" id="IPR027785">
    <property type="entry name" value="UvrD-like_helicase_C"/>
</dbReference>
<dbReference type="AlphaFoldDB" id="A0A7K0KG65"/>
<dbReference type="Pfam" id="PF13538">
    <property type="entry name" value="UvrD_C_2"/>
    <property type="match status" value="1"/>
</dbReference>
<dbReference type="Proteomes" id="UP000438914">
    <property type="component" value="Unassembled WGS sequence"/>
</dbReference>
<sequence>MKIAQFIDMIVGQFGFHPTVCQLTALQTFGQFLADRRPESVMILRGSAGTGKTSLAAAMVGTLHRLGQKLTLMAPTGRAAKVFSRGSGLPAYTIHRRIYRERIYQGLDGQFNLNDNRNHRMLFVVDEASMIGSGSKGESAFGSGSLLDDLIKYVYSGDNCRLLLIGDKAQLPPVGEDEAPALSSDVLRGYGLVVYECDLDEVLRQGERSGILFNATRLRDMIVRDETTQLPPVTFEGFADIVNLRGDELVETLASSYSQVGMDDTIVVTRSNKRAAIYNQGIRNTILDREDELCSGDLLMIVRNNYYWTEREQAAIRESVSKGEPGQPFPVSFLANGDRAVVERVRNIRELYGFRFADVWLRFPDYDDYEMQVTVNMDSLLTEAPALTLDQSEQLFNQVMEDYADLKTKPERLRAVKNDAYFNALQVKFAYAVTCHKAQGGQWSHVYVDQGYMTDDMVNADYYHWLYTAFTRATEKLYLVNWKNG</sequence>
<proteinExistence type="predicted"/>
<dbReference type="Pfam" id="PF13604">
    <property type="entry name" value="AAA_30"/>
    <property type="match status" value="1"/>
</dbReference>
<dbReference type="RefSeq" id="WP_336509594.1">
    <property type="nucleotide sequence ID" value="NZ_VUNG01000024.1"/>
</dbReference>
<evidence type="ECO:0000259" key="1">
    <source>
        <dbReference type="Pfam" id="PF13538"/>
    </source>
</evidence>
<reference evidence="2 3" key="1">
    <citation type="submission" date="2019-08" db="EMBL/GenBank/DDBJ databases">
        <title>In-depth cultivation of the pig gut microbiome towards novel bacterial diversity and tailored functional studies.</title>
        <authorList>
            <person name="Wylensek D."/>
            <person name="Hitch T.C.A."/>
            <person name="Clavel T."/>
        </authorList>
    </citation>
    <scope>NUCLEOTIDE SEQUENCE [LARGE SCALE GENOMIC DNA]</scope>
    <source>
        <strain evidence="2 3">LKV-178-WT-2A</strain>
    </source>
</reference>
<dbReference type="Gene3D" id="3.40.50.300">
    <property type="entry name" value="P-loop containing nucleotide triphosphate hydrolases"/>
    <property type="match status" value="2"/>
</dbReference>
<evidence type="ECO:0000313" key="2">
    <source>
        <dbReference type="EMBL" id="MST84913.1"/>
    </source>
</evidence>
<feature type="domain" description="UvrD-like helicase C-terminal" evidence="1">
    <location>
        <begin position="429"/>
        <end position="480"/>
    </location>
</feature>
<name>A0A7K0KG65_9BACT</name>
<dbReference type="SUPFAM" id="SSF52540">
    <property type="entry name" value="P-loop containing nucleoside triphosphate hydrolases"/>
    <property type="match status" value="2"/>
</dbReference>
<protein>
    <submittedName>
        <fullName evidence="2">AAA family ATPase</fullName>
    </submittedName>
</protein>
<organism evidence="2 3">
    <name type="scientific">Hallella mizrahii</name>
    <dbReference type="NCBI Taxonomy" id="2606637"/>
    <lineage>
        <taxon>Bacteria</taxon>
        <taxon>Pseudomonadati</taxon>
        <taxon>Bacteroidota</taxon>
        <taxon>Bacteroidia</taxon>
        <taxon>Bacteroidales</taxon>
        <taxon>Prevotellaceae</taxon>
        <taxon>Hallella</taxon>
    </lineage>
</organism>
<accession>A0A7K0KG65</accession>
<gene>
    <name evidence="2" type="ORF">FYJ73_09575</name>
</gene>
<keyword evidence="3" id="KW-1185">Reference proteome</keyword>
<dbReference type="CDD" id="cd17933">
    <property type="entry name" value="DEXSc_RecD-like"/>
    <property type="match status" value="1"/>
</dbReference>
<comment type="caution">
    <text evidence="2">The sequence shown here is derived from an EMBL/GenBank/DDBJ whole genome shotgun (WGS) entry which is preliminary data.</text>
</comment>
<dbReference type="CDD" id="cd18809">
    <property type="entry name" value="SF1_C_RecD"/>
    <property type="match status" value="1"/>
</dbReference>
<dbReference type="EMBL" id="VUNG01000024">
    <property type="protein sequence ID" value="MST84913.1"/>
    <property type="molecule type" value="Genomic_DNA"/>
</dbReference>
<evidence type="ECO:0000313" key="3">
    <source>
        <dbReference type="Proteomes" id="UP000438914"/>
    </source>
</evidence>